<dbReference type="EMBL" id="JBDJAW010000150">
    <property type="protein sequence ID" value="MEN3541380.1"/>
    <property type="molecule type" value="Genomic_DNA"/>
</dbReference>
<organism evidence="1 2">
    <name type="scientific">Microbispora maris</name>
    <dbReference type="NCBI Taxonomy" id="3144104"/>
    <lineage>
        <taxon>Bacteria</taxon>
        <taxon>Bacillati</taxon>
        <taxon>Actinomycetota</taxon>
        <taxon>Actinomycetes</taxon>
        <taxon>Streptosporangiales</taxon>
        <taxon>Streptosporangiaceae</taxon>
        <taxon>Microbispora</taxon>
    </lineage>
</organism>
<keyword evidence="2" id="KW-1185">Reference proteome</keyword>
<dbReference type="RefSeq" id="WP_346231197.1">
    <property type="nucleotide sequence ID" value="NZ_JBDJAW010000150.1"/>
</dbReference>
<dbReference type="Proteomes" id="UP001447516">
    <property type="component" value="Unassembled WGS sequence"/>
</dbReference>
<sequence>MSIGTHTPSRFTLDGRVLTVVVNDLPSGLATVELTAEVNPATSTGLPDRFASADARMRASSCAC</sequence>
<feature type="non-terminal residue" evidence="1">
    <location>
        <position position="64"/>
    </location>
</feature>
<gene>
    <name evidence="1" type="ORF">AAH991_40195</name>
</gene>
<evidence type="ECO:0000313" key="1">
    <source>
        <dbReference type="EMBL" id="MEN3541380.1"/>
    </source>
</evidence>
<proteinExistence type="predicted"/>
<evidence type="ECO:0000313" key="2">
    <source>
        <dbReference type="Proteomes" id="UP001447516"/>
    </source>
</evidence>
<accession>A0ABV0B5X6</accession>
<reference evidence="1 2" key="1">
    <citation type="submission" date="2024-05" db="EMBL/GenBank/DDBJ databases">
        <title>Microbispora sp.ZYX-F-249.</title>
        <authorList>
            <person name="Xie H."/>
        </authorList>
    </citation>
    <scope>NUCLEOTIDE SEQUENCE [LARGE SCALE GENOMIC DNA]</scope>
    <source>
        <strain evidence="1 2">ZYX-F-249</strain>
    </source>
</reference>
<protein>
    <submittedName>
        <fullName evidence="1">Uncharacterized protein</fullName>
    </submittedName>
</protein>
<comment type="caution">
    <text evidence="1">The sequence shown here is derived from an EMBL/GenBank/DDBJ whole genome shotgun (WGS) entry which is preliminary data.</text>
</comment>
<name>A0ABV0B5X6_9ACTN</name>